<organism evidence="1 2">
    <name type="scientific">Vibrio antiquarius (strain Ex25)</name>
    <dbReference type="NCBI Taxonomy" id="150340"/>
    <lineage>
        <taxon>Bacteria</taxon>
        <taxon>Pseudomonadati</taxon>
        <taxon>Pseudomonadota</taxon>
        <taxon>Gammaproteobacteria</taxon>
        <taxon>Vibrionales</taxon>
        <taxon>Vibrionaceae</taxon>
        <taxon>Vibrio</taxon>
        <taxon>Vibrio diabolicus subgroup</taxon>
    </lineage>
</organism>
<protein>
    <submittedName>
        <fullName evidence="1">Uncharacterized protein</fullName>
    </submittedName>
</protein>
<dbReference type="EMBL" id="CP001805">
    <property type="protein sequence ID" value="ACY51101.1"/>
    <property type="molecule type" value="Genomic_DNA"/>
</dbReference>
<dbReference type="Proteomes" id="UP000002571">
    <property type="component" value="Chromosome 1"/>
</dbReference>
<evidence type="ECO:0000313" key="1">
    <source>
        <dbReference type="EMBL" id="ACY51101.1"/>
    </source>
</evidence>
<keyword evidence="2" id="KW-1185">Reference proteome</keyword>
<sequence>MQKPRQRAKYRDITINVNHGNSITRNAIERIDEMQNRIPFFS</sequence>
<reference evidence="1" key="1">
    <citation type="submission" date="2009-10" db="EMBL/GenBank/DDBJ databases">
        <authorList>
            <consortium name="Los Alamos National Laboratory (LANL)"/>
            <consortium name="National Microbial Pathogen Data Resource (NMPDR)"/>
            <person name="Munk A.C."/>
            <person name="Tapia R."/>
            <person name="Green L."/>
            <person name="Rogers Y."/>
            <person name="Detter J.C."/>
            <person name="Bruce D."/>
            <person name="Brettin T.S."/>
            <person name="Colwell R."/>
            <person name="Huq A."/>
            <person name="Grim C.J."/>
            <person name="Hasan N.A."/>
            <person name="Vonstein V."/>
            <person name="Bartels D."/>
        </authorList>
    </citation>
    <scope>NUCLEOTIDE SEQUENCE</scope>
    <source>
        <strain evidence="1">EX25</strain>
    </source>
</reference>
<accession>A0ACA6QL82</accession>
<gene>
    <name evidence="1" type="ordered locus">VEA_002939</name>
</gene>
<evidence type="ECO:0000313" key="2">
    <source>
        <dbReference type="Proteomes" id="UP000002571"/>
    </source>
</evidence>
<proteinExistence type="predicted"/>
<name>A0ACA6QL82_VIBAE</name>